<dbReference type="EMBL" id="FUIG01000062">
    <property type="protein sequence ID" value="SJM34823.1"/>
    <property type="molecule type" value="Genomic_DNA"/>
</dbReference>
<accession>A0A2P9AUN8</accession>
<dbReference type="Proteomes" id="UP000245698">
    <property type="component" value="Unassembled WGS sequence"/>
</dbReference>
<name>A0A2P9AUN8_9HYPH</name>
<gene>
    <name evidence="1" type="ORF">BQ8482_520002</name>
</gene>
<organism evidence="1 2">
    <name type="scientific">Mesorhizobium delmotii</name>
    <dbReference type="NCBI Taxonomy" id="1631247"/>
    <lineage>
        <taxon>Bacteria</taxon>
        <taxon>Pseudomonadati</taxon>
        <taxon>Pseudomonadota</taxon>
        <taxon>Alphaproteobacteria</taxon>
        <taxon>Hyphomicrobiales</taxon>
        <taxon>Phyllobacteriaceae</taxon>
        <taxon>Mesorhizobium</taxon>
    </lineage>
</organism>
<keyword evidence="2" id="KW-1185">Reference proteome</keyword>
<proteinExistence type="predicted"/>
<reference evidence="2" key="1">
    <citation type="submission" date="2016-12" db="EMBL/GenBank/DDBJ databases">
        <authorList>
            <person name="Brunel B."/>
        </authorList>
    </citation>
    <scope>NUCLEOTIDE SEQUENCE [LARGE SCALE GENOMIC DNA]</scope>
</reference>
<protein>
    <recommendedName>
        <fullName evidence="3">Transcription regulator AsnC/Lrp ligand binding domain-containing protein</fullName>
    </recommendedName>
</protein>
<evidence type="ECO:0008006" key="3">
    <source>
        <dbReference type="Google" id="ProtNLM"/>
    </source>
</evidence>
<evidence type="ECO:0000313" key="1">
    <source>
        <dbReference type="EMBL" id="SJM34823.1"/>
    </source>
</evidence>
<evidence type="ECO:0000313" key="2">
    <source>
        <dbReference type="Proteomes" id="UP000245698"/>
    </source>
</evidence>
<sequence length="88" mass="9957">MRTSRWWIRKLSANRSPLLSRLSWTMSALTSSTISSARCARPKRLPSATWLLGDAYFVLIVAVEDVEGFDVFVKTKLIPTPMSENSRP</sequence>
<dbReference type="AlphaFoldDB" id="A0A2P9AUN8"/>